<comment type="caution">
    <text evidence="9">The sequence shown here is derived from an EMBL/GenBank/DDBJ whole genome shotgun (WGS) entry which is preliminary data.</text>
</comment>
<dbReference type="AlphaFoldDB" id="A0AA88HSP3"/>
<evidence type="ECO:0000259" key="8">
    <source>
        <dbReference type="Pfam" id="PF04831"/>
    </source>
</evidence>
<dbReference type="GO" id="GO:0030552">
    <property type="term" value="F:cAMP binding"/>
    <property type="evidence" value="ECO:0007669"/>
    <property type="project" value="TreeGrafter"/>
</dbReference>
<gene>
    <name evidence="9" type="ORF">QYM36_007363</name>
</gene>
<feature type="chain" id="PRO_5041642329" description="POPDC1-3 domain-containing protein" evidence="7">
    <location>
        <begin position="16"/>
        <end position="398"/>
    </location>
</feature>
<evidence type="ECO:0000256" key="4">
    <source>
        <dbReference type="ARBA" id="ARBA00022989"/>
    </source>
</evidence>
<dbReference type="Pfam" id="PF04831">
    <property type="entry name" value="POPDC1-3"/>
    <property type="match status" value="1"/>
</dbReference>
<feature type="transmembrane region" description="Helical" evidence="6">
    <location>
        <begin position="143"/>
        <end position="164"/>
    </location>
</feature>
<comment type="subcellular location">
    <subcellularLocation>
        <location evidence="1">Membrane</location>
        <topology evidence="1">Multi-pass membrane protein</topology>
    </subcellularLocation>
</comment>
<dbReference type="GO" id="GO:0042383">
    <property type="term" value="C:sarcolemma"/>
    <property type="evidence" value="ECO:0007669"/>
    <property type="project" value="TreeGrafter"/>
</dbReference>
<reference evidence="9" key="1">
    <citation type="submission" date="2023-07" db="EMBL/GenBank/DDBJ databases">
        <title>Chromosome-level genome assembly of Artemia franciscana.</title>
        <authorList>
            <person name="Jo E."/>
        </authorList>
    </citation>
    <scope>NUCLEOTIDE SEQUENCE</scope>
    <source>
        <tissue evidence="9">Whole body</tissue>
    </source>
</reference>
<feature type="signal peptide" evidence="7">
    <location>
        <begin position="1"/>
        <end position="15"/>
    </location>
</feature>
<evidence type="ECO:0000256" key="1">
    <source>
        <dbReference type="ARBA" id="ARBA00004141"/>
    </source>
</evidence>
<comment type="similarity">
    <text evidence="2">Belongs to the popeye family.</text>
</comment>
<sequence length="398" mass="45918">MRLFIILCFIYCASGQYEESESTSDYEDGYSDVDYNENHRDGPGGGIDLTDILDNGNEAKKFLDALENNSTNDVDDIEGDPFSLIPKMNFTQNTSVPEWWEPMFWSRSTPCDEWGPLNHYFFHIANIFLLFSYLAPNSIYGLLYLRFMVATGCVFFSLWGYFILCAFDTFFWNVILSGINLICIASMLWYLKPVCLPPELNEVYETLFKPLKVSKQQFKKTVGCIKEFREIQDHRHHAEEKVTNIETLSLLLRGRMIVSQKGRALHLIARNQFLDSPEWFGSSSDECFQVTITALEDCRVLVWQRDKLRLTLMSDPFLNAVFDHVLGRDVVKKLTQVQDAIVAMTGDWMLTEKTDVDEKQALIAKQIDDGPQIVAMLNRSYNGLFWNHKLPYIDDGEV</sequence>
<feature type="transmembrane region" description="Helical" evidence="6">
    <location>
        <begin position="170"/>
        <end position="191"/>
    </location>
</feature>
<evidence type="ECO:0000256" key="2">
    <source>
        <dbReference type="ARBA" id="ARBA00007146"/>
    </source>
</evidence>
<keyword evidence="5 6" id="KW-0472">Membrane</keyword>
<proteinExistence type="inferred from homology"/>
<accession>A0AA88HSP3</accession>
<name>A0AA88HSP3_ARTSF</name>
<evidence type="ECO:0000256" key="6">
    <source>
        <dbReference type="SAM" id="Phobius"/>
    </source>
</evidence>
<dbReference type="GO" id="GO:0042391">
    <property type="term" value="P:regulation of membrane potential"/>
    <property type="evidence" value="ECO:0007669"/>
    <property type="project" value="TreeGrafter"/>
</dbReference>
<organism evidence="9 10">
    <name type="scientific">Artemia franciscana</name>
    <name type="common">Brine shrimp</name>
    <name type="synonym">Artemia sanfranciscana</name>
    <dbReference type="NCBI Taxonomy" id="6661"/>
    <lineage>
        <taxon>Eukaryota</taxon>
        <taxon>Metazoa</taxon>
        <taxon>Ecdysozoa</taxon>
        <taxon>Arthropoda</taxon>
        <taxon>Crustacea</taxon>
        <taxon>Branchiopoda</taxon>
        <taxon>Anostraca</taxon>
        <taxon>Artemiidae</taxon>
        <taxon>Artemia</taxon>
    </lineage>
</organism>
<evidence type="ECO:0000256" key="3">
    <source>
        <dbReference type="ARBA" id="ARBA00022692"/>
    </source>
</evidence>
<keyword evidence="10" id="KW-1185">Reference proteome</keyword>
<evidence type="ECO:0000313" key="9">
    <source>
        <dbReference type="EMBL" id="KAK2717220.1"/>
    </source>
</evidence>
<evidence type="ECO:0000256" key="7">
    <source>
        <dbReference type="SAM" id="SignalP"/>
    </source>
</evidence>
<protein>
    <recommendedName>
        <fullName evidence="8">POPDC1-3 domain-containing protein</fullName>
    </recommendedName>
</protein>
<dbReference type="EMBL" id="JAVRJZ010000011">
    <property type="protein sequence ID" value="KAK2717220.1"/>
    <property type="molecule type" value="Genomic_DNA"/>
</dbReference>
<dbReference type="InterPro" id="IPR055272">
    <property type="entry name" value="POPDC1-3_dom"/>
</dbReference>
<feature type="domain" description="POPDC1-3" evidence="8">
    <location>
        <begin position="118"/>
        <end position="339"/>
    </location>
</feature>
<evidence type="ECO:0000256" key="5">
    <source>
        <dbReference type="ARBA" id="ARBA00023136"/>
    </source>
</evidence>
<keyword evidence="3 6" id="KW-0812">Transmembrane</keyword>
<keyword evidence="7" id="KW-0732">Signal</keyword>
<dbReference type="GO" id="GO:0051146">
    <property type="term" value="P:striated muscle cell differentiation"/>
    <property type="evidence" value="ECO:0007669"/>
    <property type="project" value="TreeGrafter"/>
</dbReference>
<dbReference type="InterPro" id="IPR018490">
    <property type="entry name" value="cNMP-bd_dom_sf"/>
</dbReference>
<evidence type="ECO:0000313" key="10">
    <source>
        <dbReference type="Proteomes" id="UP001187531"/>
    </source>
</evidence>
<dbReference type="PANTHER" id="PTHR12101">
    <property type="entry name" value="POPEYE DOMAIN CONTAINING PROTEIN"/>
    <property type="match status" value="1"/>
</dbReference>
<dbReference type="InterPro" id="IPR006916">
    <property type="entry name" value="POPDC1-3"/>
</dbReference>
<dbReference type="PANTHER" id="PTHR12101:SF1">
    <property type="entry name" value="BVES"/>
    <property type="match status" value="1"/>
</dbReference>
<dbReference type="SUPFAM" id="SSF51206">
    <property type="entry name" value="cAMP-binding domain-like"/>
    <property type="match status" value="1"/>
</dbReference>
<dbReference type="Proteomes" id="UP001187531">
    <property type="component" value="Unassembled WGS sequence"/>
</dbReference>
<dbReference type="GO" id="GO:0007507">
    <property type="term" value="P:heart development"/>
    <property type="evidence" value="ECO:0007669"/>
    <property type="project" value="TreeGrafter"/>
</dbReference>
<keyword evidence="4 6" id="KW-1133">Transmembrane helix</keyword>